<dbReference type="AlphaFoldDB" id="A0A5C7WGW0"/>
<feature type="transmembrane region" description="Helical" evidence="1">
    <location>
        <begin position="15"/>
        <end position="36"/>
    </location>
</feature>
<accession>A0A5C7WGW0</accession>
<comment type="caution">
    <text evidence="2">The sequence shown here is derived from an EMBL/GenBank/DDBJ whole genome shotgun (WGS) entry which is preliminary data.</text>
</comment>
<organism evidence="2 3">
    <name type="scientific">Methylophilus methylotrophus</name>
    <name type="common">Bacterium W3A1</name>
    <dbReference type="NCBI Taxonomy" id="17"/>
    <lineage>
        <taxon>Bacteria</taxon>
        <taxon>Pseudomonadati</taxon>
        <taxon>Pseudomonadota</taxon>
        <taxon>Betaproteobacteria</taxon>
        <taxon>Nitrosomonadales</taxon>
        <taxon>Methylophilaceae</taxon>
        <taxon>Methylophilus</taxon>
    </lineage>
</organism>
<feature type="transmembrane region" description="Helical" evidence="1">
    <location>
        <begin position="48"/>
        <end position="71"/>
    </location>
</feature>
<evidence type="ECO:0000313" key="2">
    <source>
        <dbReference type="EMBL" id="TXI36977.1"/>
    </source>
</evidence>
<dbReference type="Pfam" id="PF11391">
    <property type="entry name" value="DUF2798"/>
    <property type="match status" value="1"/>
</dbReference>
<name>A0A5C7WGW0_METME</name>
<gene>
    <name evidence="2" type="ORF">E6Q51_04345</name>
</gene>
<reference evidence="2 3" key="1">
    <citation type="submission" date="2018-09" db="EMBL/GenBank/DDBJ databases">
        <title>Metagenome Assembled Genomes from an Advanced Water Purification Facility.</title>
        <authorList>
            <person name="Stamps B.W."/>
            <person name="Spear J.R."/>
        </authorList>
    </citation>
    <scope>NUCLEOTIDE SEQUENCE [LARGE SCALE GENOMIC DNA]</scope>
    <source>
        <strain evidence="2">Bin_42_2</strain>
    </source>
</reference>
<keyword evidence="1" id="KW-0472">Membrane</keyword>
<proteinExistence type="predicted"/>
<protein>
    <submittedName>
        <fullName evidence="2">DUF2798 domain-containing protein</fullName>
    </submittedName>
</protein>
<dbReference type="Proteomes" id="UP000321374">
    <property type="component" value="Unassembled WGS sequence"/>
</dbReference>
<sequence length="82" mass="9273">MVNSPNKRVALKRKLVFAMLMSLVTVNIITFSILLLNHVPAAHFLEKWLTSISIAWPIVLISILLLAPALLRLTEWLIKENA</sequence>
<keyword evidence="1" id="KW-0812">Transmembrane</keyword>
<keyword evidence="1" id="KW-1133">Transmembrane helix</keyword>
<evidence type="ECO:0000313" key="3">
    <source>
        <dbReference type="Proteomes" id="UP000321374"/>
    </source>
</evidence>
<evidence type="ECO:0000256" key="1">
    <source>
        <dbReference type="SAM" id="Phobius"/>
    </source>
</evidence>
<dbReference type="InterPro" id="IPR021529">
    <property type="entry name" value="DUF2798"/>
</dbReference>
<dbReference type="EMBL" id="SSGG01000071">
    <property type="protein sequence ID" value="TXI36977.1"/>
    <property type="molecule type" value="Genomic_DNA"/>
</dbReference>